<proteinExistence type="predicted"/>
<keyword evidence="2" id="KW-1185">Reference proteome</keyword>
<organism evidence="1 2">
    <name type="scientific">Ameca splendens</name>
    <dbReference type="NCBI Taxonomy" id="208324"/>
    <lineage>
        <taxon>Eukaryota</taxon>
        <taxon>Metazoa</taxon>
        <taxon>Chordata</taxon>
        <taxon>Craniata</taxon>
        <taxon>Vertebrata</taxon>
        <taxon>Euteleostomi</taxon>
        <taxon>Actinopterygii</taxon>
        <taxon>Neopterygii</taxon>
        <taxon>Teleostei</taxon>
        <taxon>Neoteleostei</taxon>
        <taxon>Acanthomorphata</taxon>
        <taxon>Ovalentaria</taxon>
        <taxon>Atherinomorphae</taxon>
        <taxon>Cyprinodontiformes</taxon>
        <taxon>Goodeidae</taxon>
        <taxon>Ameca</taxon>
    </lineage>
</organism>
<evidence type="ECO:0000313" key="2">
    <source>
        <dbReference type="Proteomes" id="UP001469553"/>
    </source>
</evidence>
<evidence type="ECO:0000313" key="1">
    <source>
        <dbReference type="EMBL" id="MEQ2293569.1"/>
    </source>
</evidence>
<reference evidence="1 2" key="1">
    <citation type="submission" date="2021-06" db="EMBL/GenBank/DDBJ databases">
        <authorList>
            <person name="Palmer J.M."/>
        </authorList>
    </citation>
    <scope>NUCLEOTIDE SEQUENCE [LARGE SCALE GENOMIC DNA]</scope>
    <source>
        <strain evidence="1 2">AS_MEX2019</strain>
        <tissue evidence="1">Muscle</tissue>
    </source>
</reference>
<dbReference type="Proteomes" id="UP001469553">
    <property type="component" value="Unassembled WGS sequence"/>
</dbReference>
<accession>A0ABV0YIP3</accession>
<name>A0ABV0YIP3_9TELE</name>
<sequence>MGIVHHSSRCIAVFSTVGRAAAVEVLQLWRTGRSVGLWTGLQHSSALLLLCLKLDGSSWSLPRSSTEDLLLTPSCFCWVLRPRRWPV</sequence>
<dbReference type="EMBL" id="JAHRIP010033251">
    <property type="protein sequence ID" value="MEQ2293569.1"/>
    <property type="molecule type" value="Genomic_DNA"/>
</dbReference>
<comment type="caution">
    <text evidence="1">The sequence shown here is derived from an EMBL/GenBank/DDBJ whole genome shotgun (WGS) entry which is preliminary data.</text>
</comment>
<protein>
    <recommendedName>
        <fullName evidence="3">Secreted protein</fullName>
    </recommendedName>
</protein>
<evidence type="ECO:0008006" key="3">
    <source>
        <dbReference type="Google" id="ProtNLM"/>
    </source>
</evidence>
<gene>
    <name evidence="1" type="ORF">AMECASPLE_034864</name>
</gene>